<accession>A0A075GQP1</accession>
<evidence type="ECO:0000256" key="1">
    <source>
        <dbReference type="SAM" id="MobiDB-lite"/>
    </source>
</evidence>
<dbReference type="AlphaFoldDB" id="A0A075GQP1"/>
<feature type="compositionally biased region" description="Polar residues" evidence="1">
    <location>
        <begin position="57"/>
        <end position="75"/>
    </location>
</feature>
<feature type="transmembrane region" description="Helical" evidence="2">
    <location>
        <begin position="134"/>
        <end position="155"/>
    </location>
</feature>
<feature type="region of interest" description="Disordered" evidence="1">
    <location>
        <begin position="1"/>
        <end position="26"/>
    </location>
</feature>
<evidence type="ECO:0000313" key="3">
    <source>
        <dbReference type="EMBL" id="AIF04447.1"/>
    </source>
</evidence>
<keyword evidence="2" id="KW-1133">Transmembrane helix</keyword>
<name>A0A075GQP1_9EURY</name>
<feature type="compositionally biased region" description="Basic and acidic residues" evidence="1">
    <location>
        <begin position="1"/>
        <end position="14"/>
    </location>
</feature>
<keyword evidence="2" id="KW-0812">Transmembrane</keyword>
<organism evidence="3">
    <name type="scientific">uncultured marine group II/III euryarchaeote KM3_174_G08</name>
    <dbReference type="NCBI Taxonomy" id="1457932"/>
    <lineage>
        <taxon>Archaea</taxon>
        <taxon>Methanobacteriati</taxon>
        <taxon>Methanobacteriota</taxon>
        <taxon>environmental samples</taxon>
    </lineage>
</organism>
<feature type="region of interest" description="Disordered" evidence="1">
    <location>
        <begin position="57"/>
        <end position="77"/>
    </location>
</feature>
<keyword evidence="2" id="KW-0472">Membrane</keyword>
<proteinExistence type="predicted"/>
<dbReference type="EMBL" id="KF900708">
    <property type="protein sequence ID" value="AIF04447.1"/>
    <property type="molecule type" value="Genomic_DNA"/>
</dbReference>
<evidence type="ECO:0000256" key="2">
    <source>
        <dbReference type="SAM" id="Phobius"/>
    </source>
</evidence>
<reference evidence="3" key="1">
    <citation type="journal article" date="2014" name="Genome Biol. Evol.">
        <title>Pangenome evidence for extensive interdomain horizontal transfer affecting lineage core and shell genes in uncultured planktonic thaumarchaeota and euryarchaeota.</title>
        <authorList>
            <person name="Deschamps P."/>
            <person name="Zivanovic Y."/>
            <person name="Moreira D."/>
            <person name="Rodriguez-Valera F."/>
            <person name="Lopez-Garcia P."/>
        </authorList>
    </citation>
    <scope>NUCLEOTIDE SEQUENCE</scope>
</reference>
<protein>
    <submittedName>
        <fullName evidence="3">Uncharacterized protein</fullName>
    </submittedName>
</protein>
<sequence>MCEIPRISESELAPRHSGSSQPITLSFPLRPVETTLSPRRRLHHPFCMRTMSPVATSSICSSQRTRPTTPDSSRPQAAATLPVHFRLETSLGGYLRKTRISNSETGRFSFKRLTFTLRRGLRPAPRCLPPIFESFSICLSISFIVVIVIDGTRYLRISIER</sequence>